<accession>A0A150S5P9</accession>
<protein>
    <recommendedName>
        <fullName evidence="3">LysM domain-containing protein</fullName>
    </recommendedName>
</protein>
<sequence length="244" mass="27021">MFSLKIPFVNTITRGMNETWSDLYPKTYRAFLTAIEDRQPGVLQHPSYGERNCNVADWEEVLDPDFRGGPTLQVTWIETVEDGKAFAGLASDFAIAASAAIDLDNIVGILPPAQKPDLEGFESFSEFVRDLQAVGDQIDLARSKAVAKIDRVIAQVRRLEDTYGRVNAGFRDTSNRFISAMHSMQQSLATKSTDKGFYLVPRSTTVASVALRFRNSVPEILSLNPLLAGSLVVPGQTVVRFYIK</sequence>
<proteinExistence type="predicted"/>
<name>A0A150S5P9_SORCE</name>
<comment type="caution">
    <text evidence="1">The sequence shown here is derived from an EMBL/GenBank/DDBJ whole genome shotgun (WGS) entry which is preliminary data.</text>
</comment>
<dbReference type="CDD" id="cd00118">
    <property type="entry name" value="LysM"/>
    <property type="match status" value="1"/>
</dbReference>
<dbReference type="AlphaFoldDB" id="A0A150S5P9"/>
<evidence type="ECO:0000313" key="2">
    <source>
        <dbReference type="Proteomes" id="UP000075515"/>
    </source>
</evidence>
<dbReference type="EMBL" id="JEMC01002261">
    <property type="protein sequence ID" value="KYF89282.1"/>
    <property type="molecule type" value="Genomic_DNA"/>
</dbReference>
<gene>
    <name evidence="1" type="ORF">BE18_22885</name>
</gene>
<dbReference type="Proteomes" id="UP000075515">
    <property type="component" value="Unassembled WGS sequence"/>
</dbReference>
<dbReference type="InterPro" id="IPR018392">
    <property type="entry name" value="LysM"/>
</dbReference>
<evidence type="ECO:0008006" key="3">
    <source>
        <dbReference type="Google" id="ProtNLM"/>
    </source>
</evidence>
<organism evidence="1 2">
    <name type="scientific">Sorangium cellulosum</name>
    <name type="common">Polyangium cellulosum</name>
    <dbReference type="NCBI Taxonomy" id="56"/>
    <lineage>
        <taxon>Bacteria</taxon>
        <taxon>Pseudomonadati</taxon>
        <taxon>Myxococcota</taxon>
        <taxon>Polyangia</taxon>
        <taxon>Polyangiales</taxon>
        <taxon>Polyangiaceae</taxon>
        <taxon>Sorangium</taxon>
    </lineage>
</organism>
<reference evidence="1 2" key="1">
    <citation type="submission" date="2014-02" db="EMBL/GenBank/DDBJ databases">
        <title>The small core and large imbalanced accessory genome model reveals a collaborative survival strategy of Sorangium cellulosum strains in nature.</title>
        <authorList>
            <person name="Han K."/>
            <person name="Peng R."/>
            <person name="Blom J."/>
            <person name="Li Y.-Z."/>
        </authorList>
    </citation>
    <scope>NUCLEOTIDE SEQUENCE [LARGE SCALE GENOMIC DNA]</scope>
    <source>
        <strain evidence="1 2">So0149</strain>
    </source>
</reference>
<evidence type="ECO:0000313" key="1">
    <source>
        <dbReference type="EMBL" id="KYF89282.1"/>
    </source>
</evidence>